<feature type="transmembrane region" description="Helical" evidence="5">
    <location>
        <begin position="362"/>
        <end position="381"/>
    </location>
</feature>
<accession>A0ABS7FFK8</accession>
<protein>
    <submittedName>
        <fullName evidence="7">O-antigen ligase family protein</fullName>
    </submittedName>
</protein>
<keyword evidence="2 5" id="KW-0812">Transmembrane</keyword>
<feature type="transmembrane region" description="Helical" evidence="5">
    <location>
        <begin position="151"/>
        <end position="171"/>
    </location>
</feature>
<dbReference type="GO" id="GO:0016874">
    <property type="term" value="F:ligase activity"/>
    <property type="evidence" value="ECO:0007669"/>
    <property type="project" value="UniProtKB-KW"/>
</dbReference>
<dbReference type="InterPro" id="IPR051533">
    <property type="entry name" value="WaaL-like"/>
</dbReference>
<feature type="transmembrane region" description="Helical" evidence="5">
    <location>
        <begin position="64"/>
        <end position="84"/>
    </location>
</feature>
<evidence type="ECO:0000259" key="6">
    <source>
        <dbReference type="Pfam" id="PF04932"/>
    </source>
</evidence>
<feature type="transmembrane region" description="Helical" evidence="5">
    <location>
        <begin position="202"/>
        <end position="220"/>
    </location>
</feature>
<gene>
    <name evidence="7" type="ORF">KIF53_14290</name>
</gene>
<proteinExistence type="predicted"/>
<evidence type="ECO:0000256" key="3">
    <source>
        <dbReference type="ARBA" id="ARBA00022989"/>
    </source>
</evidence>
<comment type="subcellular location">
    <subcellularLocation>
        <location evidence="1">Membrane</location>
        <topology evidence="1">Multi-pass membrane protein</topology>
    </subcellularLocation>
</comment>
<keyword evidence="8" id="KW-1185">Reference proteome</keyword>
<feature type="transmembrane region" description="Helical" evidence="5">
    <location>
        <begin position="227"/>
        <end position="246"/>
    </location>
</feature>
<evidence type="ECO:0000256" key="2">
    <source>
        <dbReference type="ARBA" id="ARBA00022692"/>
    </source>
</evidence>
<organism evidence="7 8">
    <name type="scientific">Chromobacterium subtsugae</name>
    <dbReference type="NCBI Taxonomy" id="251747"/>
    <lineage>
        <taxon>Bacteria</taxon>
        <taxon>Pseudomonadati</taxon>
        <taxon>Pseudomonadota</taxon>
        <taxon>Betaproteobacteria</taxon>
        <taxon>Neisseriales</taxon>
        <taxon>Chromobacteriaceae</taxon>
        <taxon>Chromobacterium</taxon>
    </lineage>
</organism>
<name>A0ABS7FFK8_9NEIS</name>
<evidence type="ECO:0000256" key="4">
    <source>
        <dbReference type="ARBA" id="ARBA00023136"/>
    </source>
</evidence>
<feature type="domain" description="O-antigen ligase-related" evidence="6">
    <location>
        <begin position="187"/>
        <end position="338"/>
    </location>
</feature>
<sequence length="416" mass="46324">MIDMAIERQRDLRYDWLVWGLTFIVIALGFVWRGSATIVACLLSLIGIALSFRKNYFKICWDLYRPWIFAMSILGLAIICRELISGDPRFRFADSASRTMLAIPLFVAMCHSARFDLKSARWIFAAAVFLMLIFGYWNMTHGGDLRIATAFTNTIPYSAFCLLFGTIFFLYSYSLGGWNRVASIVVIATTYLVLYFSESRGVWAAGVVAALFLFTTVFGFNWKSCAGILLLVFALLVLSYFCSAIVKYRIDLAVSEYHAFFVGKKDGSVSMRMDMALASWHIFKMHPIFGVGRDLPPVMHALYEQGFVGLPVADAADTHGELFFNAASLGSVGLLAYVIFYVGGSYPYWKAAVSGEPELVKIGKIGLVCNVIFFIVGYTHITLGLVMYASVYATVQAVLLSTLYKLQYGKASQVSA</sequence>
<feature type="transmembrane region" description="Helical" evidence="5">
    <location>
        <begin position="178"/>
        <end position="196"/>
    </location>
</feature>
<feature type="transmembrane region" description="Helical" evidence="5">
    <location>
        <begin position="12"/>
        <end position="30"/>
    </location>
</feature>
<keyword evidence="7" id="KW-0436">Ligase</keyword>
<dbReference type="InterPro" id="IPR007016">
    <property type="entry name" value="O-antigen_ligase-rel_domated"/>
</dbReference>
<keyword evidence="4 5" id="KW-0472">Membrane</keyword>
<evidence type="ECO:0000256" key="5">
    <source>
        <dbReference type="SAM" id="Phobius"/>
    </source>
</evidence>
<keyword evidence="3 5" id="KW-1133">Transmembrane helix</keyword>
<dbReference type="PANTHER" id="PTHR37422">
    <property type="entry name" value="TEICHURONIC ACID BIOSYNTHESIS PROTEIN TUAE"/>
    <property type="match status" value="1"/>
</dbReference>
<dbReference type="Proteomes" id="UP000711178">
    <property type="component" value="Unassembled WGS sequence"/>
</dbReference>
<dbReference type="PANTHER" id="PTHR37422:SF13">
    <property type="entry name" value="LIPOPOLYSACCHARIDE BIOSYNTHESIS PROTEIN PA4999-RELATED"/>
    <property type="match status" value="1"/>
</dbReference>
<reference evidence="7 8" key="1">
    <citation type="submission" date="2021-05" db="EMBL/GenBank/DDBJ databases">
        <title>Draft Whole Genome Sequencing Of Biosensor Chromobacterium violaceum Strain CV026 Reveals A Regulatory RNA In Chromobacterium violaceum Phenotype Regulatory Network.</title>
        <authorList>
            <person name="Hong K.W."/>
            <person name="Chan K.G."/>
            <person name="Chang C.-Y."/>
        </authorList>
    </citation>
    <scope>NUCLEOTIDE SEQUENCE [LARGE SCALE GENOMIC DNA]</scope>
    <source>
        <strain evidence="7 8">ATCC 31532</strain>
    </source>
</reference>
<comment type="caution">
    <text evidence="7">The sequence shown here is derived from an EMBL/GenBank/DDBJ whole genome shotgun (WGS) entry which is preliminary data.</text>
</comment>
<dbReference type="EMBL" id="JAHDTB010000012">
    <property type="protein sequence ID" value="MBW8288802.1"/>
    <property type="molecule type" value="Genomic_DNA"/>
</dbReference>
<evidence type="ECO:0000313" key="8">
    <source>
        <dbReference type="Proteomes" id="UP000711178"/>
    </source>
</evidence>
<feature type="transmembrane region" description="Helical" evidence="5">
    <location>
        <begin position="122"/>
        <end position="139"/>
    </location>
</feature>
<feature type="transmembrane region" description="Helical" evidence="5">
    <location>
        <begin position="322"/>
        <end position="342"/>
    </location>
</feature>
<evidence type="ECO:0000256" key="1">
    <source>
        <dbReference type="ARBA" id="ARBA00004141"/>
    </source>
</evidence>
<dbReference type="Pfam" id="PF04932">
    <property type="entry name" value="Wzy_C"/>
    <property type="match status" value="1"/>
</dbReference>
<evidence type="ECO:0000313" key="7">
    <source>
        <dbReference type="EMBL" id="MBW8288802.1"/>
    </source>
</evidence>